<evidence type="ECO:0000256" key="1">
    <source>
        <dbReference type="ARBA" id="ARBA00023125"/>
    </source>
</evidence>
<evidence type="ECO:0000256" key="3">
    <source>
        <dbReference type="SAM" id="MobiDB-lite"/>
    </source>
</evidence>
<dbReference type="CDD" id="cd00592">
    <property type="entry name" value="HTH_MerR-like"/>
    <property type="match status" value="1"/>
</dbReference>
<gene>
    <name evidence="5" type="ORF">CFN78_21860</name>
</gene>
<sequence>MAWSTREIAELAGTSVRAVRHYHEVGLLAEPERGSNGYKRYGVAHLLRLLRVKRLTDLGLSLSQIAEMGDDDEHPHEALRTLDAELAETIERLQQARVELASILRQGTPTDLPAELELTSATVETDMTEADRSFMVVLTRVLGPEGLQAHADLLRDGLANPVYAAFENLPEDADDETCQDLAERLAPYVRAMFADHPGLRTASADAPRGTRFANNTMNTAIRDLYNAGQVKVLGLMGPLLKASPPDKPATDPAPAETPRPESQEPVA</sequence>
<dbReference type="GO" id="GO:0003700">
    <property type="term" value="F:DNA-binding transcription factor activity"/>
    <property type="evidence" value="ECO:0007669"/>
    <property type="project" value="InterPro"/>
</dbReference>
<evidence type="ECO:0000313" key="5">
    <source>
        <dbReference type="EMBL" id="OZM71188.1"/>
    </source>
</evidence>
<feature type="domain" description="HTH merR-type" evidence="4">
    <location>
        <begin position="2"/>
        <end position="71"/>
    </location>
</feature>
<dbReference type="PANTHER" id="PTHR30204:SF93">
    <property type="entry name" value="HTH MERR-TYPE DOMAIN-CONTAINING PROTEIN"/>
    <property type="match status" value="1"/>
</dbReference>
<proteinExistence type="predicted"/>
<dbReference type="RefSeq" id="WP_094864809.1">
    <property type="nucleotide sequence ID" value="NZ_NKYE01000015.1"/>
</dbReference>
<dbReference type="Gene3D" id="1.10.1660.10">
    <property type="match status" value="1"/>
</dbReference>
<feature type="compositionally biased region" description="Basic and acidic residues" evidence="3">
    <location>
        <begin position="258"/>
        <end position="267"/>
    </location>
</feature>
<dbReference type="GO" id="GO:0003677">
    <property type="term" value="F:DNA binding"/>
    <property type="evidence" value="ECO:0007669"/>
    <property type="project" value="UniProtKB-KW"/>
</dbReference>
<dbReference type="Pfam" id="PF13411">
    <property type="entry name" value="MerR_1"/>
    <property type="match status" value="1"/>
</dbReference>
<dbReference type="OrthoDB" id="4569196at2"/>
<accession>A0A263CZ69</accession>
<evidence type="ECO:0000313" key="6">
    <source>
        <dbReference type="Proteomes" id="UP000242444"/>
    </source>
</evidence>
<evidence type="ECO:0000259" key="4">
    <source>
        <dbReference type="PROSITE" id="PS50937"/>
    </source>
</evidence>
<dbReference type="PRINTS" id="PR00040">
    <property type="entry name" value="HTHMERR"/>
</dbReference>
<feature type="region of interest" description="Disordered" evidence="3">
    <location>
        <begin position="238"/>
        <end position="267"/>
    </location>
</feature>
<protein>
    <submittedName>
        <fullName evidence="5">MerR family transcriptional regulator</fullName>
    </submittedName>
</protein>
<dbReference type="EMBL" id="NKYE01000015">
    <property type="protein sequence ID" value="OZM71188.1"/>
    <property type="molecule type" value="Genomic_DNA"/>
</dbReference>
<dbReference type="InterPro" id="IPR047057">
    <property type="entry name" value="MerR_fam"/>
</dbReference>
<name>A0A263CZ69_9PSEU</name>
<organism evidence="5 6">
    <name type="scientific">Amycolatopsis antarctica</name>
    <dbReference type="NCBI Taxonomy" id="1854586"/>
    <lineage>
        <taxon>Bacteria</taxon>
        <taxon>Bacillati</taxon>
        <taxon>Actinomycetota</taxon>
        <taxon>Actinomycetes</taxon>
        <taxon>Pseudonocardiales</taxon>
        <taxon>Pseudonocardiaceae</taxon>
        <taxon>Amycolatopsis</taxon>
    </lineage>
</organism>
<dbReference type="InParanoid" id="A0A263CZ69"/>
<keyword evidence="2" id="KW-0175">Coiled coil</keyword>
<dbReference type="AlphaFoldDB" id="A0A263CZ69"/>
<dbReference type="PANTHER" id="PTHR30204">
    <property type="entry name" value="REDOX-CYCLING DRUG-SENSING TRANSCRIPTIONAL ACTIVATOR SOXR"/>
    <property type="match status" value="1"/>
</dbReference>
<evidence type="ECO:0000256" key="2">
    <source>
        <dbReference type="SAM" id="Coils"/>
    </source>
</evidence>
<reference evidence="5 6" key="1">
    <citation type="submission" date="2017-07" db="EMBL/GenBank/DDBJ databases">
        <title>Amycolatopsis antarcticus sp. nov., isolated from the surface of an Antarcticus brown macroalga.</title>
        <authorList>
            <person name="Wang J."/>
            <person name="Leiva S."/>
            <person name="Huang J."/>
            <person name="Huang Y."/>
        </authorList>
    </citation>
    <scope>NUCLEOTIDE SEQUENCE [LARGE SCALE GENOMIC DNA]</scope>
    <source>
        <strain evidence="5 6">AU-G6</strain>
    </source>
</reference>
<comment type="caution">
    <text evidence="5">The sequence shown here is derived from an EMBL/GenBank/DDBJ whole genome shotgun (WGS) entry which is preliminary data.</text>
</comment>
<keyword evidence="6" id="KW-1185">Reference proteome</keyword>
<feature type="coiled-coil region" evidence="2">
    <location>
        <begin position="79"/>
        <end position="106"/>
    </location>
</feature>
<dbReference type="Proteomes" id="UP000242444">
    <property type="component" value="Unassembled WGS sequence"/>
</dbReference>
<dbReference type="SMART" id="SM00422">
    <property type="entry name" value="HTH_MERR"/>
    <property type="match status" value="1"/>
</dbReference>
<dbReference type="SUPFAM" id="SSF46955">
    <property type="entry name" value="Putative DNA-binding domain"/>
    <property type="match status" value="1"/>
</dbReference>
<keyword evidence="1" id="KW-0238">DNA-binding</keyword>
<dbReference type="InterPro" id="IPR009061">
    <property type="entry name" value="DNA-bd_dom_put_sf"/>
</dbReference>
<dbReference type="InterPro" id="IPR000551">
    <property type="entry name" value="MerR-type_HTH_dom"/>
</dbReference>
<dbReference type="PROSITE" id="PS50937">
    <property type="entry name" value="HTH_MERR_2"/>
    <property type="match status" value="1"/>
</dbReference>